<dbReference type="InterPro" id="IPR001279">
    <property type="entry name" value="Metallo-B-lactamas"/>
</dbReference>
<dbReference type="InterPro" id="IPR036866">
    <property type="entry name" value="RibonucZ/Hydroxyglut_hydro"/>
</dbReference>
<organism evidence="2 3">
    <name type="scientific">Candidatus Phycosocius bacilliformis</name>
    <dbReference type="NCBI Taxonomy" id="1445552"/>
    <lineage>
        <taxon>Bacteria</taxon>
        <taxon>Pseudomonadati</taxon>
        <taxon>Pseudomonadota</taxon>
        <taxon>Alphaproteobacteria</taxon>
        <taxon>Caulobacterales</taxon>
        <taxon>Caulobacterales incertae sedis</taxon>
        <taxon>Candidatus Phycosocius</taxon>
    </lineage>
</organism>
<gene>
    <name evidence="2" type="ORF">PbB2_00835</name>
</gene>
<dbReference type="OrthoDB" id="9781189at2"/>
<dbReference type="Proteomes" id="UP000245086">
    <property type="component" value="Unassembled WGS sequence"/>
</dbReference>
<evidence type="ECO:0000313" key="3">
    <source>
        <dbReference type="Proteomes" id="UP000245086"/>
    </source>
</evidence>
<feature type="domain" description="Metallo-beta-lactamase" evidence="1">
    <location>
        <begin position="53"/>
        <end position="248"/>
    </location>
</feature>
<evidence type="ECO:0000313" key="2">
    <source>
        <dbReference type="EMBL" id="GBF57175.1"/>
    </source>
</evidence>
<dbReference type="PANTHER" id="PTHR42663:SF6">
    <property type="entry name" value="HYDROLASE C777.06C-RELATED"/>
    <property type="match status" value="1"/>
</dbReference>
<dbReference type="Gene3D" id="3.60.15.10">
    <property type="entry name" value="Ribonuclease Z/Hydroxyacylglutathione hydrolase-like"/>
    <property type="match status" value="1"/>
</dbReference>
<dbReference type="AlphaFoldDB" id="A0A2P2E7Y3"/>
<dbReference type="SUPFAM" id="SSF56281">
    <property type="entry name" value="Metallo-hydrolase/oxidoreductase"/>
    <property type="match status" value="1"/>
</dbReference>
<dbReference type="EMBL" id="BFBR01000002">
    <property type="protein sequence ID" value="GBF57175.1"/>
    <property type="molecule type" value="Genomic_DNA"/>
</dbReference>
<proteinExistence type="predicted"/>
<name>A0A2P2E7Y3_9PROT</name>
<accession>A0A2P2E7Y3</accession>
<evidence type="ECO:0000259" key="1">
    <source>
        <dbReference type="SMART" id="SM00849"/>
    </source>
</evidence>
<protein>
    <recommendedName>
        <fullName evidence="1">Metallo-beta-lactamase domain-containing protein</fullName>
    </recommendedName>
</protein>
<comment type="caution">
    <text evidence="2">The sequence shown here is derived from an EMBL/GenBank/DDBJ whole genome shotgun (WGS) entry which is preliminary data.</text>
</comment>
<dbReference type="RefSeq" id="WP_108984050.1">
    <property type="nucleotide sequence ID" value="NZ_BFBR01000002.1"/>
</dbReference>
<dbReference type="PANTHER" id="PTHR42663">
    <property type="entry name" value="HYDROLASE C777.06C-RELATED-RELATED"/>
    <property type="match status" value="1"/>
</dbReference>
<sequence length="277" mass="30129">MKIDRATRAKVTILGCGSSGGVPRVGGDWGACDPTDPRNYRTRCSLLVEAYQGTYSHETSTCVLVDTSPDLRTQLLAAQVSHIDALLYTHDHADQSHGIDDLRALVYLQRKRIPTYMDDVTKRQLVTRFGYIFETPPGSHYPALLDACQMPLPGQVLTIHGPGGGLDVQILAQNHGDIDSLGFRFGPVAYCNDCKILPDASLAACQGVEVFIVDALRHIPHPSHAHLEQSMAWIEIVKPKQAILTNLHIDLDYAALAASLPDHIVPAVDGLVVDVAL</sequence>
<dbReference type="CDD" id="cd16279">
    <property type="entry name" value="metallo-hydrolase-like_MBL-fold"/>
    <property type="match status" value="1"/>
</dbReference>
<keyword evidence="3" id="KW-1185">Reference proteome</keyword>
<reference evidence="2" key="1">
    <citation type="journal article" date="2018" name="Genome Announc.">
        <title>Draft Genome Sequence of "Candidatus Phycosocius bacilliformis," an Alphaproteobacterial Ectosymbiont of the Hydrocarbon-Producing Green Alga Botryococcus braunii.</title>
        <authorList>
            <person name="Tanabe Y."/>
            <person name="Yamaguchi H."/>
            <person name="Watanabe M.M."/>
        </authorList>
    </citation>
    <scope>NUCLEOTIDE SEQUENCE [LARGE SCALE GENOMIC DNA]</scope>
    <source>
        <strain evidence="2">BOTRYCO-2</strain>
    </source>
</reference>
<dbReference type="SMART" id="SM00849">
    <property type="entry name" value="Lactamase_B"/>
    <property type="match status" value="1"/>
</dbReference>
<dbReference type="Pfam" id="PF12706">
    <property type="entry name" value="Lactamase_B_2"/>
    <property type="match status" value="1"/>
</dbReference>